<comment type="cofactor">
    <cofactor evidence="1">
        <name>FAD</name>
        <dbReference type="ChEBI" id="CHEBI:57692"/>
    </cofactor>
</comment>
<dbReference type="InterPro" id="IPR040165">
    <property type="entry name" value="Diminuto-like"/>
</dbReference>
<dbReference type="GO" id="GO:0050614">
    <property type="term" value="F:Delta24-sterol reductase activity"/>
    <property type="evidence" value="ECO:0007669"/>
    <property type="project" value="UniProtKB-EC"/>
</dbReference>
<dbReference type="GO" id="GO:0000246">
    <property type="term" value="F:Delta24(24-1) sterol reductase activity"/>
    <property type="evidence" value="ECO:0007669"/>
    <property type="project" value="TreeGrafter"/>
</dbReference>
<keyword evidence="21" id="KW-0753">Steroid metabolism</keyword>
<feature type="domain" description="FAD-binding PCMH-type" evidence="27">
    <location>
        <begin position="103"/>
        <end position="220"/>
    </location>
</feature>
<protein>
    <recommendedName>
        <fullName evidence="6">Delta(24)-sterol reductase</fullName>
        <ecNumber evidence="5">1.3.1.72</ecNumber>
    </recommendedName>
    <alternativeName>
        <fullName evidence="25">24-dehydrocholesterol reductase</fullName>
    </alternativeName>
    <alternativeName>
        <fullName evidence="26">3-beta-hydroxysterol Delta-24-reductase</fullName>
    </alternativeName>
</protein>
<evidence type="ECO:0000256" key="19">
    <source>
        <dbReference type="ARBA" id="ARBA00023136"/>
    </source>
</evidence>
<keyword evidence="15" id="KW-1133">Transmembrane helix</keyword>
<accession>A0A6F9DBH6</accession>
<dbReference type="GO" id="GO:0071949">
    <property type="term" value="F:FAD binding"/>
    <property type="evidence" value="ECO:0007669"/>
    <property type="project" value="InterPro"/>
</dbReference>
<gene>
    <name evidence="28" type="primary">Dhcr24-002</name>
</gene>
<dbReference type="GO" id="GO:0000139">
    <property type="term" value="C:Golgi membrane"/>
    <property type="evidence" value="ECO:0007669"/>
    <property type="project" value="UniProtKB-SubCell"/>
</dbReference>
<evidence type="ECO:0000256" key="3">
    <source>
        <dbReference type="ARBA" id="ARBA00004389"/>
    </source>
</evidence>
<dbReference type="GO" id="GO:0008203">
    <property type="term" value="P:cholesterol metabolic process"/>
    <property type="evidence" value="ECO:0007669"/>
    <property type="project" value="UniProtKB-KW"/>
</dbReference>
<evidence type="ECO:0000256" key="24">
    <source>
        <dbReference type="ARBA" id="ARBA00056986"/>
    </source>
</evidence>
<evidence type="ECO:0000256" key="21">
    <source>
        <dbReference type="ARBA" id="ARBA00023221"/>
    </source>
</evidence>
<keyword evidence="14" id="KW-0521">NADP</keyword>
<reference evidence="28" key="1">
    <citation type="submission" date="2020-04" db="EMBL/GenBank/DDBJ databases">
        <authorList>
            <person name="Neveu A P."/>
        </authorList>
    </citation>
    <scope>NUCLEOTIDE SEQUENCE</scope>
    <source>
        <tissue evidence="28">Whole embryo</tissue>
    </source>
</reference>
<dbReference type="FunFam" id="3.30.465.10:FF:000032">
    <property type="entry name" value="Delta(24)-sterol reductase"/>
    <property type="match status" value="1"/>
</dbReference>
<keyword evidence="20" id="KW-1207">Sterol metabolism</keyword>
<evidence type="ECO:0000256" key="15">
    <source>
        <dbReference type="ARBA" id="ARBA00022989"/>
    </source>
</evidence>
<keyword evidence="8" id="KW-0153">Cholesterol metabolism</keyword>
<evidence type="ECO:0000256" key="7">
    <source>
        <dbReference type="ARBA" id="ARBA00022516"/>
    </source>
</evidence>
<dbReference type="GO" id="GO:0005789">
    <property type="term" value="C:endoplasmic reticulum membrane"/>
    <property type="evidence" value="ECO:0007669"/>
    <property type="project" value="UniProtKB-SubCell"/>
</dbReference>
<evidence type="ECO:0000256" key="5">
    <source>
        <dbReference type="ARBA" id="ARBA00012405"/>
    </source>
</evidence>
<evidence type="ECO:0000256" key="14">
    <source>
        <dbReference type="ARBA" id="ARBA00022857"/>
    </source>
</evidence>
<evidence type="ECO:0000313" key="28">
    <source>
        <dbReference type="EMBL" id="CAB3237582.1"/>
    </source>
</evidence>
<dbReference type="Gene3D" id="3.30.465.10">
    <property type="match status" value="1"/>
</dbReference>
<evidence type="ECO:0000256" key="17">
    <source>
        <dbReference type="ARBA" id="ARBA00023034"/>
    </source>
</evidence>
<evidence type="ECO:0000256" key="20">
    <source>
        <dbReference type="ARBA" id="ARBA00023166"/>
    </source>
</evidence>
<comment type="similarity">
    <text evidence="4">Belongs to the FAD-binding oxidoreductase/transferase type 4 family.</text>
</comment>
<sequence>MAGKTSWFVRLLEEYRGWVILFFCLPASFVFDLCLKASNWIRRSTSSPQLHDKRVRKIQDEVREWNEQPESAKQPMCTSRPNWLSLSTTFFQKSKCHKIGVMLFDILKLDEEKMTVKVEPLVSVGEITSYLVPKGYTLAVTLEIADATCGGLALAVGMTTYSHKVGLYQESVVSYDIILGNGDLVHVTKDNEHKDLFYCLPWSHGTLGFLVAVELKIVPVKPFVHLKYIPVNGQNNYCNEIRKLSGALDKDADTPDYLETMVFSKNEAVILVGNFSDVTTDEQRNKINHVSKWYKPWFYKHVETFLRRGGGEEFIPLQDYLLRHNRSIFWVVEAMIPFGNHPMFRYLFGWLNPPKPAFLKFTTTPGVRAMTFTKQVFQDIVLPMTVLEKSINLAEELFDTYPILIYPCRIYNHGDNKGQLRQPRADQMCPDANYGMFYDLGVYGVPGKVKRKESYNVVETMRTMEQFIRDNGGYSFLYADIFMTREEFEVMFDLTLYRQCRKTYKADGAFPDLYDKIRPEIDVFKVGKKYAEKS</sequence>
<evidence type="ECO:0000256" key="18">
    <source>
        <dbReference type="ARBA" id="ARBA00023098"/>
    </source>
</evidence>
<keyword evidence="13" id="KW-0274">FAD</keyword>
<keyword evidence="9" id="KW-0285">Flavoprotein</keyword>
<keyword evidence="7" id="KW-0444">Lipid biosynthesis</keyword>
<dbReference type="InterPro" id="IPR016169">
    <property type="entry name" value="FAD-bd_PCMH_sub2"/>
</dbReference>
<comment type="catalytic activity">
    <reaction evidence="23">
        <text>5alpha-cholest-8-en-3beta-ol + NADP(+) = zymosterol + NADPH + H(+)</text>
        <dbReference type="Rhea" id="RHEA:36399"/>
        <dbReference type="ChEBI" id="CHEBI:15378"/>
        <dbReference type="ChEBI" id="CHEBI:16608"/>
        <dbReference type="ChEBI" id="CHEBI:18252"/>
        <dbReference type="ChEBI" id="CHEBI:57783"/>
        <dbReference type="ChEBI" id="CHEBI:58349"/>
        <dbReference type="EC" id="1.3.1.72"/>
    </reaction>
    <physiologicalReaction direction="right-to-left" evidence="23">
        <dbReference type="Rhea" id="RHEA:36401"/>
    </physiologicalReaction>
</comment>
<dbReference type="EMBL" id="LR784476">
    <property type="protein sequence ID" value="CAB3237582.1"/>
    <property type="molecule type" value="mRNA"/>
</dbReference>
<keyword evidence="17" id="KW-0333">Golgi apparatus</keyword>
<proteinExistence type="evidence at transcript level"/>
<evidence type="ECO:0000256" key="23">
    <source>
        <dbReference type="ARBA" id="ARBA00052927"/>
    </source>
</evidence>
<keyword evidence="11" id="KW-0732">Signal</keyword>
<keyword evidence="19" id="KW-0472">Membrane</keyword>
<keyword evidence="16" id="KW-0560">Oxidoreductase</keyword>
<evidence type="ECO:0000256" key="22">
    <source>
        <dbReference type="ARBA" id="ARBA00051033"/>
    </source>
</evidence>
<name>A0A6F9DBH6_9ASCI</name>
<organism evidence="28">
    <name type="scientific">Phallusia mammillata</name>
    <dbReference type="NCBI Taxonomy" id="59560"/>
    <lineage>
        <taxon>Eukaryota</taxon>
        <taxon>Metazoa</taxon>
        <taxon>Chordata</taxon>
        <taxon>Tunicata</taxon>
        <taxon>Ascidiacea</taxon>
        <taxon>Phlebobranchia</taxon>
        <taxon>Ascidiidae</taxon>
        <taxon>Phallusia</taxon>
    </lineage>
</organism>
<dbReference type="PANTHER" id="PTHR10801:SF2">
    <property type="entry name" value="FAD-BINDING PCMH-TYPE DOMAIN-CONTAINING PROTEIN"/>
    <property type="match status" value="1"/>
</dbReference>
<evidence type="ECO:0000256" key="12">
    <source>
        <dbReference type="ARBA" id="ARBA00022824"/>
    </source>
</evidence>
<keyword evidence="12" id="KW-0256">Endoplasmic reticulum</keyword>
<dbReference type="InterPro" id="IPR006094">
    <property type="entry name" value="Oxid_FAD_bind_N"/>
</dbReference>
<keyword evidence="10" id="KW-0812">Transmembrane</keyword>
<evidence type="ECO:0000256" key="11">
    <source>
        <dbReference type="ARBA" id="ARBA00022729"/>
    </source>
</evidence>
<comment type="catalytic activity">
    <reaction evidence="22">
        <text>lanosterol + NADPH + H(+) = 24,25-dihydrolanosterol + NADP(+)</text>
        <dbReference type="Rhea" id="RHEA:33919"/>
        <dbReference type="ChEBI" id="CHEBI:15378"/>
        <dbReference type="ChEBI" id="CHEBI:16521"/>
        <dbReference type="ChEBI" id="CHEBI:28113"/>
        <dbReference type="ChEBI" id="CHEBI:57783"/>
        <dbReference type="ChEBI" id="CHEBI:58349"/>
    </reaction>
    <physiologicalReaction direction="left-to-right" evidence="22">
        <dbReference type="Rhea" id="RHEA:33920"/>
    </physiologicalReaction>
</comment>
<evidence type="ECO:0000256" key="1">
    <source>
        <dbReference type="ARBA" id="ARBA00001974"/>
    </source>
</evidence>
<evidence type="ECO:0000256" key="16">
    <source>
        <dbReference type="ARBA" id="ARBA00023002"/>
    </source>
</evidence>
<dbReference type="AlphaFoldDB" id="A0A6F9DBH6"/>
<dbReference type="PROSITE" id="PS51387">
    <property type="entry name" value="FAD_PCMH"/>
    <property type="match status" value="1"/>
</dbReference>
<evidence type="ECO:0000259" key="27">
    <source>
        <dbReference type="PROSITE" id="PS51387"/>
    </source>
</evidence>
<evidence type="ECO:0000256" key="26">
    <source>
        <dbReference type="ARBA" id="ARBA00080612"/>
    </source>
</evidence>
<evidence type="ECO:0000256" key="8">
    <source>
        <dbReference type="ARBA" id="ARBA00022548"/>
    </source>
</evidence>
<dbReference type="EC" id="1.3.1.72" evidence="5"/>
<dbReference type="SUPFAM" id="SSF56176">
    <property type="entry name" value="FAD-binding/transporter-associated domain-like"/>
    <property type="match status" value="1"/>
</dbReference>
<comment type="subcellular location">
    <subcellularLocation>
        <location evidence="3">Endoplasmic reticulum membrane</location>
        <topology evidence="3">Single-pass membrane protein</topology>
    </subcellularLocation>
    <subcellularLocation>
        <location evidence="2">Golgi apparatus membrane</location>
        <topology evidence="2">Single-pass membrane protein</topology>
    </subcellularLocation>
</comment>
<evidence type="ECO:0000256" key="9">
    <source>
        <dbReference type="ARBA" id="ARBA00022630"/>
    </source>
</evidence>
<keyword evidence="18" id="KW-0443">Lipid metabolism</keyword>
<dbReference type="InterPro" id="IPR036318">
    <property type="entry name" value="FAD-bd_PCMH-like_sf"/>
</dbReference>
<dbReference type="Pfam" id="PF01565">
    <property type="entry name" value="FAD_binding_4"/>
    <property type="match status" value="1"/>
</dbReference>
<dbReference type="PANTHER" id="PTHR10801">
    <property type="entry name" value="24-DEHYDROCHOLESTEROL REDUCTASE"/>
    <property type="match status" value="1"/>
</dbReference>
<evidence type="ECO:0000256" key="13">
    <source>
        <dbReference type="ARBA" id="ARBA00022827"/>
    </source>
</evidence>
<evidence type="ECO:0000256" key="6">
    <source>
        <dbReference type="ARBA" id="ARBA00019086"/>
    </source>
</evidence>
<evidence type="ECO:0000256" key="2">
    <source>
        <dbReference type="ARBA" id="ARBA00004194"/>
    </source>
</evidence>
<evidence type="ECO:0000256" key="10">
    <source>
        <dbReference type="ARBA" id="ARBA00022692"/>
    </source>
</evidence>
<comment type="function">
    <text evidence="24">Catalyzes the reduction of the delta-24 double bond of sterol intermediates during cholesterol biosynthesis. In addition to its cholesterol-synthesizing activity, can protect cells from oxidative stress by reducing caspase 3 activity during apoptosis induced by oxidative stress. Also protects against amyloid-beta peptide-induced apoptosis.</text>
</comment>
<evidence type="ECO:0000256" key="4">
    <source>
        <dbReference type="ARBA" id="ARBA00008000"/>
    </source>
</evidence>
<evidence type="ECO:0000256" key="25">
    <source>
        <dbReference type="ARBA" id="ARBA00078485"/>
    </source>
</evidence>
<dbReference type="InterPro" id="IPR016166">
    <property type="entry name" value="FAD-bd_PCMH"/>
</dbReference>